<dbReference type="RefSeq" id="WP_065291740.1">
    <property type="nucleotide sequence ID" value="NZ_JAVYAA010000003.1"/>
</dbReference>
<gene>
    <name evidence="1" type="ORF">RQP50_14710</name>
</gene>
<evidence type="ECO:0000313" key="2">
    <source>
        <dbReference type="Proteomes" id="UP001250538"/>
    </source>
</evidence>
<sequence length="225" mass="24206">MRKALVASLTSAALLVGLGTGVYAGTNLKKIEAYLDSTAKVKVNGKAVQFNDDKGLALQPIRYNGNVYVPVKGIGSALNVAVAIDSKTNEIIVGEKVNGTPLNAEIFSNSYYSKDPAQTTYSGKNYKEVIYDHSDSSQAPSIIVTPNKKYQKIVIKLAAIDQELTNIEISDLDKNALLKKVDSILPEDGLKEIEANIGGVKNVVISFQVKGGGGYFIPLIDSYYK</sequence>
<name>A0AAJ2N4F7_9BACL</name>
<dbReference type="EMBL" id="JAVYAA010000003">
    <property type="protein sequence ID" value="MDT8977487.1"/>
    <property type="molecule type" value="Genomic_DNA"/>
</dbReference>
<evidence type="ECO:0000313" key="1">
    <source>
        <dbReference type="EMBL" id="MDT8977487.1"/>
    </source>
</evidence>
<dbReference type="AlphaFoldDB" id="A0AAJ2N4F7"/>
<accession>A0AAJ2N4F7</accession>
<organism evidence="1 2">
    <name type="scientific">Paenibacillus suaedae</name>
    <dbReference type="NCBI Taxonomy" id="3077233"/>
    <lineage>
        <taxon>Bacteria</taxon>
        <taxon>Bacillati</taxon>
        <taxon>Bacillota</taxon>
        <taxon>Bacilli</taxon>
        <taxon>Bacillales</taxon>
        <taxon>Paenibacillaceae</taxon>
        <taxon>Paenibacillus</taxon>
    </lineage>
</organism>
<evidence type="ECO:0008006" key="3">
    <source>
        <dbReference type="Google" id="ProtNLM"/>
    </source>
</evidence>
<proteinExistence type="predicted"/>
<protein>
    <recommendedName>
        <fullName evidence="3">Copper amine oxidase-like N-terminal domain-containing protein</fullName>
    </recommendedName>
</protein>
<dbReference type="Proteomes" id="UP001250538">
    <property type="component" value="Unassembled WGS sequence"/>
</dbReference>
<comment type="caution">
    <text evidence="1">The sequence shown here is derived from an EMBL/GenBank/DDBJ whole genome shotgun (WGS) entry which is preliminary data.</text>
</comment>
<keyword evidence="2" id="KW-1185">Reference proteome</keyword>
<reference evidence="2" key="1">
    <citation type="submission" date="2023-09" db="EMBL/GenBank/DDBJ databases">
        <title>Paenibacillus sp. chi10 Genome sequencing and assembly.</title>
        <authorList>
            <person name="Kim I."/>
        </authorList>
    </citation>
    <scope>NUCLEOTIDE SEQUENCE [LARGE SCALE GENOMIC DNA]</scope>
    <source>
        <strain evidence="2">chi10</strain>
    </source>
</reference>